<evidence type="ECO:0000256" key="2">
    <source>
        <dbReference type="ARBA" id="ARBA00022801"/>
    </source>
</evidence>
<dbReference type="GO" id="GO:0016787">
    <property type="term" value="F:hydrolase activity"/>
    <property type="evidence" value="ECO:0007669"/>
    <property type="project" value="UniProtKB-KW"/>
</dbReference>
<dbReference type="AlphaFoldDB" id="A0A1H6IU48"/>
<evidence type="ECO:0000256" key="1">
    <source>
        <dbReference type="ARBA" id="ARBA00010515"/>
    </source>
</evidence>
<keyword evidence="3" id="KW-0812">Transmembrane</keyword>
<evidence type="ECO:0000256" key="3">
    <source>
        <dbReference type="SAM" id="Phobius"/>
    </source>
</evidence>
<dbReference type="PANTHER" id="PTHR48081">
    <property type="entry name" value="AB HYDROLASE SUPERFAMILY PROTEIN C4A8.06C"/>
    <property type="match status" value="1"/>
</dbReference>
<accession>A0A1H6IU48</accession>
<dbReference type="STRING" id="370526.SAMN04489835_0988"/>
<keyword evidence="3" id="KW-0472">Membrane</keyword>
<gene>
    <name evidence="5" type="ORF">SAMN04489835_0988</name>
</gene>
<feature type="domain" description="BD-FAE-like" evidence="4">
    <location>
        <begin position="130"/>
        <end position="335"/>
    </location>
</feature>
<dbReference type="PROSITE" id="PS01173">
    <property type="entry name" value="LIPASE_GDXG_HIS"/>
    <property type="match status" value="1"/>
</dbReference>
<evidence type="ECO:0000313" key="5">
    <source>
        <dbReference type="EMBL" id="SEH52786.1"/>
    </source>
</evidence>
<dbReference type="Proteomes" id="UP000182915">
    <property type="component" value="Chromosome I"/>
</dbReference>
<name>A0A1H6IU48_MYCRU</name>
<dbReference type="EMBL" id="LT629971">
    <property type="protein sequence ID" value="SEH52786.1"/>
    <property type="molecule type" value="Genomic_DNA"/>
</dbReference>
<keyword evidence="6" id="KW-1185">Reference proteome</keyword>
<dbReference type="Pfam" id="PF20434">
    <property type="entry name" value="BD-FAE"/>
    <property type="match status" value="1"/>
</dbReference>
<evidence type="ECO:0000259" key="4">
    <source>
        <dbReference type="Pfam" id="PF20434"/>
    </source>
</evidence>
<dbReference type="InterPro" id="IPR029058">
    <property type="entry name" value="AB_hydrolase_fold"/>
</dbReference>
<dbReference type="Gene3D" id="3.40.50.1820">
    <property type="entry name" value="alpha/beta hydrolase"/>
    <property type="match status" value="1"/>
</dbReference>
<dbReference type="InterPro" id="IPR002168">
    <property type="entry name" value="Lipase_GDXG_HIS_AS"/>
</dbReference>
<dbReference type="InterPro" id="IPR049492">
    <property type="entry name" value="BD-FAE-like_dom"/>
</dbReference>
<dbReference type="InterPro" id="IPR050300">
    <property type="entry name" value="GDXG_lipolytic_enzyme"/>
</dbReference>
<organism evidence="5 6">
    <name type="scientific">Mycolicibacterium rutilum</name>
    <name type="common">Mycobacterium rutilum</name>
    <dbReference type="NCBI Taxonomy" id="370526"/>
    <lineage>
        <taxon>Bacteria</taxon>
        <taxon>Bacillati</taxon>
        <taxon>Actinomycetota</taxon>
        <taxon>Actinomycetes</taxon>
        <taxon>Mycobacteriales</taxon>
        <taxon>Mycobacteriaceae</taxon>
        <taxon>Mycolicibacterium</taxon>
    </lineage>
</organism>
<reference evidence="6" key="1">
    <citation type="submission" date="2016-10" db="EMBL/GenBank/DDBJ databases">
        <authorList>
            <person name="Varghese N."/>
            <person name="Submissions S."/>
        </authorList>
    </citation>
    <scope>NUCLEOTIDE SEQUENCE [LARGE SCALE GENOMIC DNA]</scope>
    <source>
        <strain evidence="6">DSM 45405</strain>
    </source>
</reference>
<keyword evidence="3" id="KW-1133">Transmembrane helix</keyword>
<evidence type="ECO:0000313" key="6">
    <source>
        <dbReference type="Proteomes" id="UP000182915"/>
    </source>
</evidence>
<sequence length="384" mass="40118">MVGPVLAVPLVAVPAVAVLGMYLPSVPYLGLATAFAPWYLGWLIVAAAAGGLLAAALWWRRRARWSALVAVTAVLAVAGASVIAARMTAAVEAAGARLDLPALLTLGSVRPVAPDAEEVYSSFDGKPLSLNIHRPPGGDRPAPVLVFVHGGGWVAGDRGAHSDDLRWFADRGWLTISVGYSLSSPSRHLWDVLHGQIACALTWVGDNAARYGGDAQRLSLTGDSAGGNLAINVAYLRAADRLRSSCGGAVPAVAAVSALYPAVDPAALYDNDYPVTGPRARAMAAAYTGGSPDQYPQRYRSIASATHISAAAPPTLIVLPESDHLVPPAETVTFVDQAHAVGVQTQLVTVPFADHVFDARPGSIGKQAYRQLTDRWLRAHGQAP</sequence>
<protein>
    <submittedName>
        <fullName evidence="5">Acetyl esterase/lipase</fullName>
    </submittedName>
</protein>
<feature type="transmembrane region" description="Helical" evidence="3">
    <location>
        <begin position="65"/>
        <end position="85"/>
    </location>
</feature>
<keyword evidence="2" id="KW-0378">Hydrolase</keyword>
<proteinExistence type="inferred from homology"/>
<feature type="transmembrane region" description="Helical" evidence="3">
    <location>
        <begin position="36"/>
        <end position="58"/>
    </location>
</feature>
<comment type="similarity">
    <text evidence="1">Belongs to the 'GDXG' lipolytic enzyme family.</text>
</comment>
<dbReference type="SUPFAM" id="SSF53474">
    <property type="entry name" value="alpha/beta-Hydrolases"/>
    <property type="match status" value="1"/>
</dbReference>